<dbReference type="Proteomes" id="UP000678393">
    <property type="component" value="Unassembled WGS sequence"/>
</dbReference>
<dbReference type="EMBL" id="CAJHNH020001591">
    <property type="protein sequence ID" value="CAG5123696.1"/>
    <property type="molecule type" value="Genomic_DNA"/>
</dbReference>
<organism evidence="1 2">
    <name type="scientific">Candidula unifasciata</name>
    <dbReference type="NCBI Taxonomy" id="100452"/>
    <lineage>
        <taxon>Eukaryota</taxon>
        <taxon>Metazoa</taxon>
        <taxon>Spiralia</taxon>
        <taxon>Lophotrochozoa</taxon>
        <taxon>Mollusca</taxon>
        <taxon>Gastropoda</taxon>
        <taxon>Heterobranchia</taxon>
        <taxon>Euthyneura</taxon>
        <taxon>Panpulmonata</taxon>
        <taxon>Eupulmonata</taxon>
        <taxon>Stylommatophora</taxon>
        <taxon>Helicina</taxon>
        <taxon>Helicoidea</taxon>
        <taxon>Geomitridae</taxon>
        <taxon>Candidula</taxon>
    </lineage>
</organism>
<reference evidence="1" key="1">
    <citation type="submission" date="2021-04" db="EMBL/GenBank/DDBJ databases">
        <authorList>
            <consortium name="Molecular Ecology Group"/>
        </authorList>
    </citation>
    <scope>NUCLEOTIDE SEQUENCE</scope>
</reference>
<evidence type="ECO:0000313" key="1">
    <source>
        <dbReference type="EMBL" id="CAG5123696.1"/>
    </source>
</evidence>
<gene>
    <name evidence="1" type="ORF">CUNI_LOCUS9254</name>
</gene>
<accession>A0A8S3Z9G3</accession>
<dbReference type="AlphaFoldDB" id="A0A8S3Z9G3"/>
<sequence>MASTSDKPYATEQMVTVSDSTSTFGESFWANGVLTWFASSDDRQKKEDEECDVMAETNAVVARIMYRVERNKKLRKYRETGSWDGDDEITDEDYCVMLLWQEEEKQERKKRAQRVALMHRIADDMEKWAPAPLRPRGSS</sequence>
<keyword evidence="2" id="KW-1185">Reference proteome</keyword>
<protein>
    <submittedName>
        <fullName evidence="1">Uncharacterized protein</fullName>
    </submittedName>
</protein>
<comment type="caution">
    <text evidence="1">The sequence shown here is derived from an EMBL/GenBank/DDBJ whole genome shotgun (WGS) entry which is preliminary data.</text>
</comment>
<evidence type="ECO:0000313" key="2">
    <source>
        <dbReference type="Proteomes" id="UP000678393"/>
    </source>
</evidence>
<name>A0A8S3Z9G3_9EUPU</name>
<proteinExistence type="predicted"/>